<feature type="transmembrane region" description="Helical" evidence="6">
    <location>
        <begin position="86"/>
        <end position="103"/>
    </location>
</feature>
<dbReference type="PANTHER" id="PTHR11730">
    <property type="entry name" value="AMMONIUM TRANSPORTER"/>
    <property type="match status" value="1"/>
</dbReference>
<feature type="domain" description="Ammonium transporter AmtB-like" evidence="7">
    <location>
        <begin position="47"/>
        <end position="414"/>
    </location>
</feature>
<comment type="similarity">
    <text evidence="2">Belongs to the ammonium transporter (TC 2.A.49) family. Rh subfamily.</text>
</comment>
<protein>
    <submittedName>
        <fullName evidence="8">Rh type b glycoprotein</fullName>
    </submittedName>
</protein>
<evidence type="ECO:0000259" key="7">
    <source>
        <dbReference type="Pfam" id="PF00909"/>
    </source>
</evidence>
<proteinExistence type="inferred from homology"/>
<evidence type="ECO:0000256" key="6">
    <source>
        <dbReference type="SAM" id="Phobius"/>
    </source>
</evidence>
<organism evidence="8 9">
    <name type="scientific">Stylonychia lemnae</name>
    <name type="common">Ciliate</name>
    <dbReference type="NCBI Taxonomy" id="5949"/>
    <lineage>
        <taxon>Eukaryota</taxon>
        <taxon>Sar</taxon>
        <taxon>Alveolata</taxon>
        <taxon>Ciliophora</taxon>
        <taxon>Intramacronucleata</taxon>
        <taxon>Spirotrichea</taxon>
        <taxon>Stichotrichia</taxon>
        <taxon>Sporadotrichida</taxon>
        <taxon>Oxytrichidae</taxon>
        <taxon>Stylonychinae</taxon>
        <taxon>Stylonychia</taxon>
    </lineage>
</organism>
<keyword evidence="5 6" id="KW-0472">Membrane</keyword>
<feature type="transmembrane region" description="Helical" evidence="6">
    <location>
        <begin position="282"/>
        <end position="302"/>
    </location>
</feature>
<dbReference type="GO" id="GO:0097272">
    <property type="term" value="P:ammonium homeostasis"/>
    <property type="evidence" value="ECO:0007669"/>
    <property type="project" value="TreeGrafter"/>
</dbReference>
<dbReference type="OrthoDB" id="311277at2759"/>
<feature type="transmembrane region" description="Helical" evidence="6">
    <location>
        <begin position="181"/>
        <end position="203"/>
    </location>
</feature>
<evidence type="ECO:0000313" key="9">
    <source>
        <dbReference type="Proteomes" id="UP000039865"/>
    </source>
</evidence>
<dbReference type="InterPro" id="IPR024041">
    <property type="entry name" value="NH4_transpt_AmtB-like_dom"/>
</dbReference>
<dbReference type="Gene3D" id="1.10.3430.10">
    <property type="entry name" value="Ammonium transporter AmtB like domains"/>
    <property type="match status" value="1"/>
</dbReference>
<reference evidence="8 9" key="1">
    <citation type="submission" date="2014-06" db="EMBL/GenBank/DDBJ databases">
        <authorList>
            <person name="Swart Estienne"/>
        </authorList>
    </citation>
    <scope>NUCLEOTIDE SEQUENCE [LARGE SCALE GENOMIC DNA]</scope>
    <source>
        <strain evidence="8 9">130c</strain>
    </source>
</reference>
<evidence type="ECO:0000256" key="5">
    <source>
        <dbReference type="ARBA" id="ARBA00023136"/>
    </source>
</evidence>
<name>A0A077ZYQ2_STYLE</name>
<dbReference type="InterPro" id="IPR029020">
    <property type="entry name" value="Ammonium/urea_transptr"/>
</dbReference>
<dbReference type="SUPFAM" id="SSF111352">
    <property type="entry name" value="Ammonium transporter"/>
    <property type="match status" value="1"/>
</dbReference>
<dbReference type="AlphaFoldDB" id="A0A077ZYQ2"/>
<keyword evidence="9" id="KW-1185">Reference proteome</keyword>
<accession>A0A077ZYQ2</accession>
<feature type="transmembrane region" description="Helical" evidence="6">
    <location>
        <begin position="123"/>
        <end position="146"/>
    </location>
</feature>
<dbReference type="PANTHER" id="PTHR11730:SF60">
    <property type="entry name" value="RH50, ISOFORM D"/>
    <property type="match status" value="1"/>
</dbReference>
<evidence type="ECO:0000256" key="4">
    <source>
        <dbReference type="ARBA" id="ARBA00022989"/>
    </source>
</evidence>
<dbReference type="GO" id="GO:0005886">
    <property type="term" value="C:plasma membrane"/>
    <property type="evidence" value="ECO:0007669"/>
    <property type="project" value="InterPro"/>
</dbReference>
<evidence type="ECO:0000313" key="8">
    <source>
        <dbReference type="EMBL" id="CDW75025.1"/>
    </source>
</evidence>
<gene>
    <name evidence="8" type="primary">Contig15686.g16708</name>
    <name evidence="8" type="ORF">STYLEM_4010</name>
</gene>
<feature type="transmembrane region" description="Helical" evidence="6">
    <location>
        <begin position="341"/>
        <end position="360"/>
    </location>
</feature>
<feature type="transmembrane region" description="Helical" evidence="6">
    <location>
        <begin position="7"/>
        <end position="28"/>
    </location>
</feature>
<feature type="transmembrane region" description="Helical" evidence="6">
    <location>
        <begin position="251"/>
        <end position="270"/>
    </location>
</feature>
<feature type="transmembrane region" description="Helical" evidence="6">
    <location>
        <begin position="393"/>
        <end position="414"/>
    </location>
</feature>
<comment type="subcellular location">
    <subcellularLocation>
        <location evidence="1">Membrane</location>
        <topology evidence="1">Multi-pass membrane protein</topology>
    </subcellularLocation>
</comment>
<evidence type="ECO:0000256" key="3">
    <source>
        <dbReference type="ARBA" id="ARBA00022692"/>
    </source>
</evidence>
<dbReference type="GO" id="GO:0008519">
    <property type="term" value="F:ammonium channel activity"/>
    <property type="evidence" value="ECO:0007669"/>
    <property type="project" value="InterPro"/>
</dbReference>
<dbReference type="InterPro" id="IPR002229">
    <property type="entry name" value="RhesusRHD"/>
</dbReference>
<dbReference type="OMA" id="TNMRIRF"/>
<dbReference type="EMBL" id="CCKQ01003885">
    <property type="protein sequence ID" value="CDW75025.1"/>
    <property type="molecule type" value="Genomic_DNA"/>
</dbReference>
<keyword evidence="4 6" id="KW-1133">Transmembrane helix</keyword>
<evidence type="ECO:0000256" key="1">
    <source>
        <dbReference type="ARBA" id="ARBA00004141"/>
    </source>
</evidence>
<feature type="transmembrane region" description="Helical" evidence="6">
    <location>
        <begin position="215"/>
        <end position="235"/>
    </location>
</feature>
<dbReference type="PRINTS" id="PR00342">
    <property type="entry name" value="RHESUSRHD"/>
</dbReference>
<keyword evidence="3 6" id="KW-0812">Transmembrane</keyword>
<evidence type="ECO:0000256" key="2">
    <source>
        <dbReference type="ARBA" id="ARBA00011036"/>
    </source>
</evidence>
<feature type="transmembrane region" description="Helical" evidence="6">
    <location>
        <begin position="153"/>
        <end position="175"/>
    </location>
</feature>
<feature type="transmembrane region" description="Helical" evidence="6">
    <location>
        <begin position="52"/>
        <end position="74"/>
    </location>
</feature>
<dbReference type="InParanoid" id="A0A077ZYQ2"/>
<dbReference type="Pfam" id="PF00909">
    <property type="entry name" value="Ammonium_transp"/>
    <property type="match status" value="1"/>
</dbReference>
<sequence length="500" mass="55357">MLNYGRAQIFFILGQFVTILFFGLFTIYGKGSDPKGSADSATNSSPRQMADIYAMFQDVHIMIFIGFGFLMVFLKSHNWSSIGYNYLIACWAIQITILWNHFWEQVSKYYDNQNHSFEKLNLSIQTLLNGDYGAAAVLITFGAILGKCSLFQLFGIASIEVILYALNRAIILNIFKAEDIGGTMTIHVFGAFFGLACQFFYHVRNACKDERKLDCGNYLSDIISMTGTLFLFVYWPSFNAAELIGSSQQRAVINTYLSISTSVISAIVWSKILKNGKLDMEIILNASLAGGVAMGCNSNIIVLPFGSMLVGIGAGTVASLGFGIIQPLLRRKQLVHDTCGILNLHAMPGIVGGIVSAIVASRARDNFGANYGNIFLFDNEAYRTASQQAGYQLAALGLSIGLGVFGGLLTGLITSTQFFQPPPKELLFDDTFHWHECEIDHQTLRSLFEIGKKILEEASDSSRQIQRKRIDHSLVIMDPQTIADDQDLDILNLHRNKKIN</sequence>
<feature type="transmembrane region" description="Helical" evidence="6">
    <location>
        <begin position="308"/>
        <end position="329"/>
    </location>
</feature>
<dbReference type="Proteomes" id="UP000039865">
    <property type="component" value="Unassembled WGS sequence"/>
</dbReference>